<dbReference type="GO" id="GO:0051536">
    <property type="term" value="F:iron-sulfur cluster binding"/>
    <property type="evidence" value="ECO:0007669"/>
    <property type="project" value="UniProtKB-KW"/>
</dbReference>
<dbReference type="GO" id="GO:0003824">
    <property type="term" value="F:catalytic activity"/>
    <property type="evidence" value="ECO:0007669"/>
    <property type="project" value="InterPro"/>
</dbReference>
<proteinExistence type="predicted"/>
<feature type="domain" description="Radical SAM core" evidence="4">
    <location>
        <begin position="24"/>
        <end position="183"/>
    </location>
</feature>
<comment type="caution">
    <text evidence="5">The sequence shown here is derived from an EMBL/GenBank/DDBJ whole genome shotgun (WGS) entry which is preliminary data.</text>
</comment>
<dbReference type="PANTHER" id="PTHR43432">
    <property type="entry name" value="SLR0285 PROTEIN"/>
    <property type="match status" value="1"/>
</dbReference>
<keyword evidence="3" id="KW-0411">Iron-sulfur</keyword>
<evidence type="ECO:0000256" key="3">
    <source>
        <dbReference type="ARBA" id="ARBA00023014"/>
    </source>
</evidence>
<evidence type="ECO:0000313" key="6">
    <source>
        <dbReference type="Proteomes" id="UP000231480"/>
    </source>
</evidence>
<accession>A0A2G9YDA7</accession>
<dbReference type="SFLD" id="SFLDS00029">
    <property type="entry name" value="Radical_SAM"/>
    <property type="match status" value="1"/>
</dbReference>
<evidence type="ECO:0000256" key="2">
    <source>
        <dbReference type="ARBA" id="ARBA00023004"/>
    </source>
</evidence>
<dbReference type="CDD" id="cd01335">
    <property type="entry name" value="Radical_SAM"/>
    <property type="match status" value="1"/>
</dbReference>
<dbReference type="Proteomes" id="UP000231480">
    <property type="component" value="Unassembled WGS sequence"/>
</dbReference>
<gene>
    <name evidence="5" type="ORF">COX44_01105</name>
</gene>
<evidence type="ECO:0000259" key="4">
    <source>
        <dbReference type="Pfam" id="PF04055"/>
    </source>
</evidence>
<protein>
    <submittedName>
        <fullName evidence="5">Radical SAM protein</fullName>
    </submittedName>
</protein>
<reference evidence="5 6" key="1">
    <citation type="submission" date="2017-09" db="EMBL/GenBank/DDBJ databases">
        <title>Depth-based differentiation of microbial function through sediment-hosted aquifers and enrichment of novel symbionts in the deep terrestrial subsurface.</title>
        <authorList>
            <person name="Probst A.J."/>
            <person name="Ladd B."/>
            <person name="Jarett J.K."/>
            <person name="Geller-Mcgrath D.E."/>
            <person name="Sieber C.M."/>
            <person name="Emerson J.B."/>
            <person name="Anantharaman K."/>
            <person name="Thomas B.C."/>
            <person name="Malmstrom R."/>
            <person name="Stieglmeier M."/>
            <person name="Klingl A."/>
            <person name="Woyke T."/>
            <person name="Ryan C.M."/>
            <person name="Banfield J.F."/>
        </authorList>
    </citation>
    <scope>NUCLEOTIDE SEQUENCE [LARGE SCALE GENOMIC DNA]</scope>
    <source>
        <strain evidence="5">CG23_combo_of_CG06-09_8_20_14_all_37_13</strain>
    </source>
</reference>
<dbReference type="InterPro" id="IPR040086">
    <property type="entry name" value="MJ0683-like"/>
</dbReference>
<evidence type="ECO:0000313" key="5">
    <source>
        <dbReference type="EMBL" id="PIP17218.1"/>
    </source>
</evidence>
<dbReference type="SUPFAM" id="SSF102114">
    <property type="entry name" value="Radical SAM enzymes"/>
    <property type="match status" value="1"/>
</dbReference>
<name>A0A2G9YDA7_9BACT</name>
<dbReference type="Pfam" id="PF04055">
    <property type="entry name" value="Radical_SAM"/>
    <property type="match status" value="1"/>
</dbReference>
<dbReference type="InterPro" id="IPR058240">
    <property type="entry name" value="rSAM_sf"/>
</dbReference>
<dbReference type="PANTHER" id="PTHR43432:SF3">
    <property type="entry name" value="SLR0285 PROTEIN"/>
    <property type="match status" value="1"/>
</dbReference>
<dbReference type="Gene3D" id="3.80.30.30">
    <property type="match status" value="1"/>
</dbReference>
<dbReference type="GO" id="GO:0046872">
    <property type="term" value="F:metal ion binding"/>
    <property type="evidence" value="ECO:0007669"/>
    <property type="project" value="UniProtKB-KW"/>
</dbReference>
<evidence type="ECO:0000256" key="1">
    <source>
        <dbReference type="ARBA" id="ARBA00022723"/>
    </source>
</evidence>
<keyword evidence="1" id="KW-0479">Metal-binding</keyword>
<dbReference type="SFLD" id="SFLDG01084">
    <property type="entry name" value="Uncharacterised_Radical_SAM_Su"/>
    <property type="match status" value="1"/>
</dbReference>
<dbReference type="AlphaFoldDB" id="A0A2G9YDA7"/>
<dbReference type="InterPro" id="IPR007197">
    <property type="entry name" value="rSAM"/>
</dbReference>
<organism evidence="5 6">
    <name type="scientific">Candidatus Portnoybacteria bacterium CG23_combo_of_CG06-09_8_20_14_all_37_13</name>
    <dbReference type="NCBI Taxonomy" id="1974819"/>
    <lineage>
        <taxon>Bacteria</taxon>
        <taxon>Candidatus Portnoyibacteriota</taxon>
    </lineage>
</organism>
<sequence length="267" mass="30786">MKIKIIQCKSLLTKSNLPEVDYCINPYVGCEHACIYCYARFMRRFTGHTNEKWGDFVDIKINAPEILEQELSRNPKRGDVLLGSVCDAYQPVEKKYKITRAILKVLLKHNFPISILTKSDLVIRDIDLLKQLSDCSVGLTITALDEIIAKDFEPCSSSPQQRLKALETLHAAGIKTYAFIGPILPKLTNLRQIFSALQGKVKLIMAESLNMRCGNWEDIQKIITEKYPRLLPIYKSKFDQKYWNQIGEELKKLSREFDIPLKGFYRH</sequence>
<dbReference type="EMBL" id="PCRH01000024">
    <property type="protein sequence ID" value="PIP17218.1"/>
    <property type="molecule type" value="Genomic_DNA"/>
</dbReference>
<keyword evidence="2" id="KW-0408">Iron</keyword>